<feature type="domain" description="AttH" evidence="1">
    <location>
        <begin position="74"/>
        <end position="251"/>
    </location>
</feature>
<protein>
    <recommendedName>
        <fullName evidence="1">AttH domain-containing protein</fullName>
    </recommendedName>
</protein>
<dbReference type="SUPFAM" id="SSF159245">
    <property type="entry name" value="AttH-like"/>
    <property type="match status" value="1"/>
</dbReference>
<keyword evidence="3" id="KW-1185">Reference proteome</keyword>
<evidence type="ECO:0000313" key="2">
    <source>
        <dbReference type="EMBL" id="MBK1618285.1"/>
    </source>
</evidence>
<reference evidence="2 3" key="1">
    <citation type="journal article" date="2020" name="Microorganisms">
        <title>Osmotic Adaptation and Compatible Solute Biosynthesis of Phototrophic Bacteria as Revealed from Genome Analyses.</title>
        <authorList>
            <person name="Imhoff J.F."/>
            <person name="Rahn T."/>
            <person name="Kunzel S."/>
            <person name="Keller A."/>
            <person name="Neulinger S.C."/>
        </authorList>
    </citation>
    <scope>NUCLEOTIDE SEQUENCE [LARGE SCALE GENOMIC DNA]</scope>
    <source>
        <strain evidence="2 3">DSM 25653</strain>
    </source>
</reference>
<accession>A0A9X1B3C7</accession>
<dbReference type="EMBL" id="NRRY01000009">
    <property type="protein sequence ID" value="MBK1618285.1"/>
    <property type="molecule type" value="Genomic_DNA"/>
</dbReference>
<dbReference type="RefSeq" id="WP_200241372.1">
    <property type="nucleotide sequence ID" value="NZ_NRRY01000009.1"/>
</dbReference>
<sequence length="408" mass="42182">MRWLALPVALVILAGLAYGLWPRGAMPASGGFDATALAAALAELSSEPGPAAVAASAPVSFPADHGAHPEARAELWELSAVLQDAGKRPVAVRLTVARLGLSDRAEPRASAMAADALFAGELVVTAGGDIKAGALREQRVSRAALGLAGAGADQAGVERVWIEQWTLAREAGGSVVLRAAAGGVELRLGFSPLKPPLVLDQQAFASPTSEDGAASLRLYSQSRLAVSGSLRLEGVEQPLQGLGWLDHGWGDLSETLSGGRGQLVANRFQLQLDDGSELACLHLRRRGGGGTPIPSCVLIGVDGEQVVLQRRDLTLAPTDAKSVAVGGTSYPLGWRLMIPARELELEIKPLFASKGSGPASTVLMQGNQTWRGAVEVKGRRGADALDGHGRMDLNGYAEGGIVGTGFGI</sequence>
<name>A0A9X1B3C7_9GAMM</name>
<comment type="caution">
    <text evidence="2">The sequence shown here is derived from an EMBL/GenBank/DDBJ whole genome shotgun (WGS) entry which is preliminary data.</text>
</comment>
<dbReference type="PANTHER" id="PTHR38591:SF1">
    <property type="entry name" value="BLL1000 PROTEIN"/>
    <property type="match status" value="1"/>
</dbReference>
<dbReference type="Proteomes" id="UP001138768">
    <property type="component" value="Unassembled WGS sequence"/>
</dbReference>
<dbReference type="InterPro" id="IPR023374">
    <property type="entry name" value="AttH-like_dom_sf"/>
</dbReference>
<gene>
    <name evidence="2" type="ORF">CKO42_07485</name>
</gene>
<dbReference type="PANTHER" id="PTHR38591">
    <property type="entry name" value="HYDROLASE"/>
    <property type="match status" value="1"/>
</dbReference>
<evidence type="ECO:0000313" key="3">
    <source>
        <dbReference type="Proteomes" id="UP001138768"/>
    </source>
</evidence>
<dbReference type="Pfam" id="PF07143">
    <property type="entry name" value="CrtC"/>
    <property type="match status" value="1"/>
</dbReference>
<evidence type="ECO:0000259" key="1">
    <source>
        <dbReference type="Pfam" id="PF07143"/>
    </source>
</evidence>
<dbReference type="Pfam" id="PF17186">
    <property type="entry name" value="Lipocalin_9"/>
    <property type="match status" value="1"/>
</dbReference>
<organism evidence="2 3">
    <name type="scientific">Lamprobacter modestohalophilus</name>
    <dbReference type="NCBI Taxonomy" id="1064514"/>
    <lineage>
        <taxon>Bacteria</taxon>
        <taxon>Pseudomonadati</taxon>
        <taxon>Pseudomonadota</taxon>
        <taxon>Gammaproteobacteria</taxon>
        <taxon>Chromatiales</taxon>
        <taxon>Chromatiaceae</taxon>
        <taxon>Lamprobacter</taxon>
    </lineage>
</organism>
<dbReference type="AlphaFoldDB" id="A0A9X1B3C7"/>
<dbReference type="InterPro" id="IPR010791">
    <property type="entry name" value="AttH_dom"/>
</dbReference>
<proteinExistence type="predicted"/>
<dbReference type="Gene3D" id="2.40.370.10">
    <property type="entry name" value="AttH-like domain"/>
    <property type="match status" value="2"/>
</dbReference>